<comment type="caution">
    <text evidence="11">The sequence shown here is derived from an EMBL/GenBank/DDBJ whole genome shotgun (WGS) entry which is preliminary data.</text>
</comment>
<dbReference type="Pfam" id="PF13522">
    <property type="entry name" value="GATase_6"/>
    <property type="match status" value="1"/>
</dbReference>
<evidence type="ECO:0000256" key="8">
    <source>
        <dbReference type="HAMAP-Rule" id="MF_00164"/>
    </source>
</evidence>
<dbReference type="CDD" id="cd05009">
    <property type="entry name" value="SIS_GlmS_GlmD_2"/>
    <property type="match status" value="1"/>
</dbReference>
<evidence type="ECO:0000256" key="6">
    <source>
        <dbReference type="ARBA" id="ARBA00022737"/>
    </source>
</evidence>
<feature type="domain" description="SIS" evidence="10">
    <location>
        <begin position="453"/>
        <end position="595"/>
    </location>
</feature>
<organism evidence="11 12">
    <name type="scientific">Lactiplantibacillus dongliensis</name>
    <dbReference type="NCBI Taxonomy" id="2559919"/>
    <lineage>
        <taxon>Bacteria</taxon>
        <taxon>Bacillati</taxon>
        <taxon>Bacillota</taxon>
        <taxon>Bacilli</taxon>
        <taxon>Lactobacillales</taxon>
        <taxon>Lactobacillaceae</taxon>
        <taxon>Lactiplantibacillus</taxon>
    </lineage>
</organism>
<evidence type="ECO:0000256" key="4">
    <source>
        <dbReference type="ARBA" id="ARBA00022576"/>
    </source>
</evidence>
<keyword evidence="8" id="KW-0963">Cytoplasm</keyword>
<comment type="function">
    <text evidence="8">Catalyzes the first step in hexosamine metabolism, converting fructose-6P into glucosamine-6P using glutamine as a nitrogen source.</text>
</comment>
<feature type="active site" description="For Fru-6P isomerization activity" evidence="8">
    <location>
        <position position="600"/>
    </location>
</feature>
<dbReference type="Gene3D" id="3.40.50.10490">
    <property type="entry name" value="Glucose-6-phosphate isomerase like protein, domain 1"/>
    <property type="match status" value="2"/>
</dbReference>
<evidence type="ECO:0000256" key="7">
    <source>
        <dbReference type="ARBA" id="ARBA00022962"/>
    </source>
</evidence>
<reference evidence="12" key="1">
    <citation type="journal article" date="2019" name="Int. J. Syst. Evol. Microbiol.">
        <title>The Global Catalogue of Microorganisms (GCM) 10K type strain sequencing project: providing services to taxonomists for standard genome sequencing and annotation.</title>
        <authorList>
            <consortium name="The Broad Institute Genomics Platform"/>
            <consortium name="The Broad Institute Genome Sequencing Center for Infectious Disease"/>
            <person name="Wu L."/>
            <person name="Ma J."/>
        </authorList>
    </citation>
    <scope>NUCLEOTIDE SEQUENCE [LARGE SCALE GENOMIC DNA]</scope>
    <source>
        <strain evidence="12">CCM 8932</strain>
    </source>
</reference>
<name>A0ABW1R9T9_9LACO</name>
<dbReference type="Gene3D" id="3.60.20.10">
    <property type="entry name" value="Glutamine Phosphoribosylpyrophosphate, subunit 1, domain 1"/>
    <property type="match status" value="1"/>
</dbReference>
<dbReference type="InterPro" id="IPR047084">
    <property type="entry name" value="GFAT_N"/>
</dbReference>
<feature type="active site" description="Nucleophile; for GATase activity" evidence="8">
    <location>
        <position position="2"/>
    </location>
</feature>
<dbReference type="InterPro" id="IPR046348">
    <property type="entry name" value="SIS_dom_sf"/>
</dbReference>
<comment type="subunit">
    <text evidence="8">Homodimer.</text>
</comment>
<dbReference type="EMBL" id="JBHSSD010000054">
    <property type="protein sequence ID" value="MFC6165571.1"/>
    <property type="molecule type" value="Genomic_DNA"/>
</dbReference>
<dbReference type="HAMAP" id="MF_00164">
    <property type="entry name" value="GlmS"/>
    <property type="match status" value="1"/>
</dbReference>
<sequence>MCGIVGVTGKDSAVSILLNGLEKLEYRGYDSAGIYVNDQNGQDYLVKEKGRIDDLRKEVGANVQGSTGIGHTRWATHGEPSVANAHPQVSADGRFYLVHNGVIENFQDLKNDYLSDVEFTSQTDTEVIVQLVDRFVTKEGLDTLAAFRKTLSLLGHSSYGFLLMDKEAPDTLYVAKNKSPLLIGVGDGFNVVCSDSLAMLDQTKDYLELHDGEIVVVKPDEIKITDQQGNAVERDTFHVDIDAAQADKGTYPFYMLKEIDEQPNVMRKLSQVYLNDDGQPVINAELLDALKAADRLYIVAAGTSYHAGLVGARLFESLANVPTEVHVSSEFAYNQPLLSKKPFFIFLTQSGETADSREVLLNVNEQKFPSLTITNVPNSTLSREATYTLLLHAGPEIAVASTKAYTAQIALQAILAKALGEADDQPAAKGFDVKQQLALVANGMQALVDEKATFDKLAKADLLKTPNAFYIGRGLDYAVSLETALKLKEISYVQAEGFASGELKHGTIALIEKDTPVIGIITQQNTAGLTRSNLQEVEARGAKTITIVTDALAKPDDTIVLPTVDERMTALLSVVPGQLLAYYTSLNKGLDVDKPRNLAKSVTVE</sequence>
<dbReference type="SUPFAM" id="SSF53697">
    <property type="entry name" value="SIS domain"/>
    <property type="match status" value="1"/>
</dbReference>
<feature type="domain" description="Glutamine amidotransferase type-2" evidence="9">
    <location>
        <begin position="2"/>
        <end position="220"/>
    </location>
</feature>
<accession>A0ABW1R9T9</accession>
<dbReference type="InterPro" id="IPR035466">
    <property type="entry name" value="GlmS/AgaS_SIS"/>
</dbReference>
<evidence type="ECO:0000256" key="5">
    <source>
        <dbReference type="ARBA" id="ARBA00022679"/>
    </source>
</evidence>
<proteinExistence type="inferred from homology"/>
<dbReference type="InterPro" id="IPR017932">
    <property type="entry name" value="GATase_2_dom"/>
</dbReference>
<comment type="catalytic activity">
    <reaction evidence="1 8">
        <text>D-fructose 6-phosphate + L-glutamine = D-glucosamine 6-phosphate + L-glutamate</text>
        <dbReference type="Rhea" id="RHEA:13237"/>
        <dbReference type="ChEBI" id="CHEBI:29985"/>
        <dbReference type="ChEBI" id="CHEBI:58359"/>
        <dbReference type="ChEBI" id="CHEBI:58725"/>
        <dbReference type="ChEBI" id="CHEBI:61527"/>
        <dbReference type="EC" id="2.6.1.16"/>
    </reaction>
</comment>
<keyword evidence="6" id="KW-0677">Repeat</keyword>
<dbReference type="PROSITE" id="PS51278">
    <property type="entry name" value="GATASE_TYPE_2"/>
    <property type="match status" value="1"/>
</dbReference>
<evidence type="ECO:0000259" key="10">
    <source>
        <dbReference type="PROSITE" id="PS51464"/>
    </source>
</evidence>
<dbReference type="PROSITE" id="PS51464">
    <property type="entry name" value="SIS"/>
    <property type="match status" value="2"/>
</dbReference>
<dbReference type="NCBIfam" id="NF001484">
    <property type="entry name" value="PRK00331.1"/>
    <property type="match status" value="1"/>
</dbReference>
<dbReference type="PANTHER" id="PTHR10937:SF0">
    <property type="entry name" value="GLUTAMINE--FRUCTOSE-6-PHOSPHATE TRANSAMINASE (ISOMERIZING)"/>
    <property type="match status" value="1"/>
</dbReference>
<feature type="domain" description="SIS" evidence="10">
    <location>
        <begin position="286"/>
        <end position="426"/>
    </location>
</feature>
<dbReference type="InterPro" id="IPR035490">
    <property type="entry name" value="GlmS/FrlB_SIS"/>
</dbReference>
<evidence type="ECO:0000313" key="12">
    <source>
        <dbReference type="Proteomes" id="UP001596253"/>
    </source>
</evidence>
<dbReference type="SUPFAM" id="SSF56235">
    <property type="entry name" value="N-terminal nucleophile aminohydrolases (Ntn hydrolases)"/>
    <property type="match status" value="1"/>
</dbReference>
<dbReference type="CDD" id="cd05008">
    <property type="entry name" value="SIS_GlmS_GlmD_1"/>
    <property type="match status" value="1"/>
</dbReference>
<dbReference type="CDD" id="cd00714">
    <property type="entry name" value="GFAT"/>
    <property type="match status" value="1"/>
</dbReference>
<dbReference type="GO" id="GO:0004360">
    <property type="term" value="F:glutamine-fructose-6-phosphate transaminase (isomerizing) activity"/>
    <property type="evidence" value="ECO:0007669"/>
    <property type="project" value="UniProtKB-EC"/>
</dbReference>
<keyword evidence="12" id="KW-1185">Reference proteome</keyword>
<dbReference type="NCBIfam" id="TIGR01135">
    <property type="entry name" value="glmS"/>
    <property type="match status" value="1"/>
</dbReference>
<evidence type="ECO:0000259" key="9">
    <source>
        <dbReference type="PROSITE" id="PS51278"/>
    </source>
</evidence>
<evidence type="ECO:0000256" key="2">
    <source>
        <dbReference type="ARBA" id="ARBA00012916"/>
    </source>
</evidence>
<dbReference type="Pfam" id="PF01380">
    <property type="entry name" value="SIS"/>
    <property type="match status" value="2"/>
</dbReference>
<dbReference type="InterPro" id="IPR029055">
    <property type="entry name" value="Ntn_hydrolases_N"/>
</dbReference>
<gene>
    <name evidence="8 11" type="primary">glmS</name>
    <name evidence="11" type="ORF">ACFP3T_12895</name>
</gene>
<keyword evidence="5 8" id="KW-0808">Transferase</keyword>
<keyword evidence="7" id="KW-0315">Glutamine amidotransferase</keyword>
<dbReference type="InterPro" id="IPR005855">
    <property type="entry name" value="GFAT"/>
</dbReference>
<dbReference type="Proteomes" id="UP001596253">
    <property type="component" value="Unassembled WGS sequence"/>
</dbReference>
<comment type="subcellular location">
    <subcellularLocation>
        <location evidence="8">Cytoplasm</location>
    </subcellularLocation>
</comment>
<dbReference type="RefSeq" id="WP_137640752.1">
    <property type="nucleotide sequence ID" value="NZ_BJDK01000028.1"/>
</dbReference>
<dbReference type="InterPro" id="IPR001347">
    <property type="entry name" value="SIS_dom"/>
</dbReference>
<evidence type="ECO:0000256" key="1">
    <source>
        <dbReference type="ARBA" id="ARBA00001031"/>
    </source>
</evidence>
<keyword evidence="4 8" id="KW-0032">Aminotransferase</keyword>
<protein>
    <recommendedName>
        <fullName evidence="3 8">Glutamine--fructose-6-phosphate aminotransferase [isomerizing]</fullName>
        <ecNumber evidence="2 8">2.6.1.16</ecNumber>
    </recommendedName>
    <alternativeName>
        <fullName evidence="8">D-fructose-6-phosphate amidotransferase</fullName>
    </alternativeName>
    <alternativeName>
        <fullName evidence="8">GFAT</fullName>
    </alternativeName>
    <alternativeName>
        <fullName evidence="8">Glucosamine-6-phosphate synthase</fullName>
    </alternativeName>
    <alternativeName>
        <fullName evidence="8">Hexosephosphate aminotransferase</fullName>
    </alternativeName>
    <alternativeName>
        <fullName evidence="8">L-glutamine--D-fructose-6-phosphate amidotransferase</fullName>
    </alternativeName>
</protein>
<dbReference type="EC" id="2.6.1.16" evidence="2 8"/>
<feature type="initiator methionine" description="Removed" evidence="8">
    <location>
        <position position="1"/>
    </location>
</feature>
<evidence type="ECO:0000256" key="3">
    <source>
        <dbReference type="ARBA" id="ARBA00016090"/>
    </source>
</evidence>
<dbReference type="PANTHER" id="PTHR10937">
    <property type="entry name" value="GLUCOSAMINE--FRUCTOSE-6-PHOSPHATE AMINOTRANSFERASE, ISOMERIZING"/>
    <property type="match status" value="1"/>
</dbReference>
<evidence type="ECO:0000313" key="11">
    <source>
        <dbReference type="EMBL" id="MFC6165571.1"/>
    </source>
</evidence>